<dbReference type="SUPFAM" id="SSF55347">
    <property type="entry name" value="Glyceraldehyde-3-phosphate dehydrogenase-like, C-terminal domain"/>
    <property type="match status" value="1"/>
</dbReference>
<dbReference type="EMBL" id="CP006954">
    <property type="protein sequence ID" value="AHG80734.1"/>
    <property type="molecule type" value="Genomic_DNA"/>
</dbReference>
<gene>
    <name evidence="5" type="ORF">F542_160</name>
</gene>
<evidence type="ECO:0000313" key="6">
    <source>
        <dbReference type="Proteomes" id="UP000019091"/>
    </source>
</evidence>
<dbReference type="NCBIfam" id="TIGR04380">
    <property type="entry name" value="myo_inos_iolG"/>
    <property type="match status" value="1"/>
</dbReference>
<accession>A0A4V7I6U6</accession>
<keyword evidence="2" id="KW-0560">Oxidoreductase</keyword>
<feature type="domain" description="Gfo/Idh/MocA-like oxidoreductase N-terminal" evidence="3">
    <location>
        <begin position="2"/>
        <end position="123"/>
    </location>
</feature>
<dbReference type="InterPro" id="IPR030827">
    <property type="entry name" value="Myo_inos_IolG"/>
</dbReference>
<dbReference type="Gene3D" id="3.30.360.10">
    <property type="entry name" value="Dihydrodipicolinate Reductase, domain 2"/>
    <property type="match status" value="1"/>
</dbReference>
<dbReference type="Proteomes" id="UP000019091">
    <property type="component" value="Chromosome"/>
</dbReference>
<evidence type="ECO:0000259" key="4">
    <source>
        <dbReference type="Pfam" id="PF22725"/>
    </source>
</evidence>
<proteinExistence type="inferred from homology"/>
<dbReference type="PANTHER" id="PTHR42840:SF3">
    <property type="entry name" value="BINDING ROSSMANN FOLD OXIDOREDUCTASE, PUTATIVE (AFU_ORTHOLOGUE AFUA_2G10240)-RELATED"/>
    <property type="match status" value="1"/>
</dbReference>
<dbReference type="Gene3D" id="3.40.50.720">
    <property type="entry name" value="NAD(P)-binding Rossmann-like Domain"/>
    <property type="match status" value="1"/>
</dbReference>
<dbReference type="GO" id="GO:0000166">
    <property type="term" value="F:nucleotide binding"/>
    <property type="evidence" value="ECO:0007669"/>
    <property type="project" value="InterPro"/>
</dbReference>
<evidence type="ECO:0000256" key="2">
    <source>
        <dbReference type="ARBA" id="ARBA00023002"/>
    </source>
</evidence>
<dbReference type="Pfam" id="PF01408">
    <property type="entry name" value="GFO_IDH_MocA"/>
    <property type="match status" value="1"/>
</dbReference>
<dbReference type="OrthoDB" id="9781031at2"/>
<reference evidence="5 6" key="1">
    <citation type="journal article" date="2014" name="Genome Announc.">
        <title>Complete Closed Genome Sequences of Three Bibersteinia trehalosi Nasopharyngeal Isolates from Cattle with Shipping Fever.</title>
        <authorList>
            <person name="Harhay G.P."/>
            <person name="McVey D.S."/>
            <person name="Koren S."/>
            <person name="Phillippy A.M."/>
            <person name="Bono J."/>
            <person name="Harhay D.M."/>
            <person name="Clawson M.L."/>
            <person name="Heaton M.P."/>
            <person name="Chitko-McKown C.G."/>
            <person name="Korlach J."/>
            <person name="Smith T.P."/>
        </authorList>
    </citation>
    <scope>NUCLEOTIDE SEQUENCE [LARGE SCALE GENOMIC DNA]</scope>
    <source>
        <strain evidence="5 6">USDA-ARS-USMARC-188</strain>
    </source>
</reference>
<dbReference type="RefSeq" id="WP_015433645.1">
    <property type="nucleotide sequence ID" value="NZ_CP006954.1"/>
</dbReference>
<dbReference type="GO" id="GO:0016491">
    <property type="term" value="F:oxidoreductase activity"/>
    <property type="evidence" value="ECO:0007669"/>
    <property type="project" value="UniProtKB-KW"/>
</dbReference>
<dbReference type="FunFam" id="3.30.360.10:FF:000023">
    <property type="entry name" value="Inositol 2-dehydrogenase"/>
    <property type="match status" value="1"/>
</dbReference>
<dbReference type="InterPro" id="IPR055170">
    <property type="entry name" value="GFO_IDH_MocA-like_dom"/>
</dbReference>
<evidence type="ECO:0000256" key="1">
    <source>
        <dbReference type="ARBA" id="ARBA00010928"/>
    </source>
</evidence>
<name>A0A4V7I6U6_BIBTR</name>
<dbReference type="InterPro" id="IPR036291">
    <property type="entry name" value="NAD(P)-bd_dom_sf"/>
</dbReference>
<dbReference type="InterPro" id="IPR000683">
    <property type="entry name" value="Gfo/Idh/MocA-like_OxRdtase_N"/>
</dbReference>
<feature type="domain" description="GFO/IDH/MocA-like oxidoreductase" evidence="4">
    <location>
        <begin position="131"/>
        <end position="251"/>
    </location>
</feature>
<dbReference type="Pfam" id="PF22725">
    <property type="entry name" value="GFO_IDH_MocA_C3"/>
    <property type="match status" value="1"/>
</dbReference>
<sequence>MLKVGIIGAGRIGRVHSESISKYVKGAEIKAISDVKITEELTAWAKSMGIPEVYDDYKKILQDPEIDAVLVCSSTNTHAPISIEAAQAGKHVFCEKPVDADPAKIREVLSAVEKAGVKFQVGFNRRFDHNFKAIKDRVSAGDIGEPHVIRVTSRDPEAPPIEYVKVSGGMFFDMTIHDFDMIRYLSGSEVEEVFAVGTVLVNPEIGKAGDIDTAVITLKLKNGAIGVIDNSRKAAYGYDQRAEVFGSKGAIHITNDTGSTAVFSGENGVVAEKPKYFFLERYMQSFADEISCFVDSVVNDKPTLVNGNDGLQPVLIALAAKKSLEENRPVKLSEVA</sequence>
<dbReference type="KEGG" id="btre:F542_160"/>
<organism evidence="5 6">
    <name type="scientific">Bibersteinia trehalosi USDA-ARS-USMARC-188</name>
    <dbReference type="NCBI Taxonomy" id="1263829"/>
    <lineage>
        <taxon>Bacteria</taxon>
        <taxon>Pseudomonadati</taxon>
        <taxon>Pseudomonadota</taxon>
        <taxon>Gammaproteobacteria</taxon>
        <taxon>Pasteurellales</taxon>
        <taxon>Pasteurellaceae</taxon>
        <taxon>Bibersteinia</taxon>
    </lineage>
</organism>
<evidence type="ECO:0000259" key="3">
    <source>
        <dbReference type="Pfam" id="PF01408"/>
    </source>
</evidence>
<dbReference type="SUPFAM" id="SSF51735">
    <property type="entry name" value="NAD(P)-binding Rossmann-fold domains"/>
    <property type="match status" value="1"/>
</dbReference>
<dbReference type="AlphaFoldDB" id="A0A4V7I6U6"/>
<dbReference type="PANTHER" id="PTHR42840">
    <property type="entry name" value="NAD(P)-BINDING ROSSMANN-FOLD SUPERFAMILY PROTEIN-RELATED"/>
    <property type="match status" value="1"/>
</dbReference>
<comment type="similarity">
    <text evidence="1">Belongs to the Gfo/Idh/MocA family.</text>
</comment>
<evidence type="ECO:0000313" key="5">
    <source>
        <dbReference type="EMBL" id="AHG80734.1"/>
    </source>
</evidence>
<protein>
    <submittedName>
        <fullName evidence="5">Inositol 2-dehydrogenase</fullName>
    </submittedName>
</protein>